<sequence length="71" mass="7977">MPPVSSASFNATLTSYTTRTQNRHLKSKLPAYNSPFCQVLYDFIRLLLGIRKNSDQWPPSPTASQLATFNS</sequence>
<dbReference type="Proteomes" id="UP000037035">
    <property type="component" value="Unassembled WGS sequence"/>
</dbReference>
<protein>
    <submittedName>
        <fullName evidence="1">Uncharacterized protein</fullName>
    </submittedName>
</protein>
<evidence type="ECO:0000313" key="1">
    <source>
        <dbReference type="EMBL" id="KNZ44560.1"/>
    </source>
</evidence>
<proteinExistence type="predicted"/>
<reference evidence="1 2" key="1">
    <citation type="submission" date="2015-08" db="EMBL/GenBank/DDBJ databases">
        <title>Next Generation Sequencing and Analysis of the Genome of Puccinia sorghi L Schw, the Causal Agent of Maize Common Rust.</title>
        <authorList>
            <person name="Rochi L."/>
            <person name="Burguener G."/>
            <person name="Darino M."/>
            <person name="Turjanski A."/>
            <person name="Kreff E."/>
            <person name="Dieguez M.J."/>
            <person name="Sacco F."/>
        </authorList>
    </citation>
    <scope>NUCLEOTIDE SEQUENCE [LARGE SCALE GENOMIC DNA]</scope>
    <source>
        <strain evidence="1 2">RO10H11247</strain>
    </source>
</reference>
<evidence type="ECO:0000313" key="2">
    <source>
        <dbReference type="Proteomes" id="UP000037035"/>
    </source>
</evidence>
<dbReference type="AlphaFoldDB" id="A0A0L6U9W0"/>
<dbReference type="VEuPathDB" id="FungiDB:VP01_9038g1"/>
<keyword evidence="2" id="KW-1185">Reference proteome</keyword>
<name>A0A0L6U9W0_9BASI</name>
<feature type="non-terminal residue" evidence="1">
    <location>
        <position position="71"/>
    </location>
</feature>
<accession>A0A0L6U9W0</accession>
<gene>
    <name evidence="1" type="ORF">VP01_9038g1</name>
</gene>
<organism evidence="1 2">
    <name type="scientific">Puccinia sorghi</name>
    <dbReference type="NCBI Taxonomy" id="27349"/>
    <lineage>
        <taxon>Eukaryota</taxon>
        <taxon>Fungi</taxon>
        <taxon>Dikarya</taxon>
        <taxon>Basidiomycota</taxon>
        <taxon>Pucciniomycotina</taxon>
        <taxon>Pucciniomycetes</taxon>
        <taxon>Pucciniales</taxon>
        <taxon>Pucciniaceae</taxon>
        <taxon>Puccinia</taxon>
    </lineage>
</organism>
<comment type="caution">
    <text evidence="1">The sequence shown here is derived from an EMBL/GenBank/DDBJ whole genome shotgun (WGS) entry which is preliminary data.</text>
</comment>
<dbReference type="EMBL" id="LAVV01014647">
    <property type="protein sequence ID" value="KNZ44560.1"/>
    <property type="molecule type" value="Genomic_DNA"/>
</dbReference>